<dbReference type="Gene3D" id="3.40.630.30">
    <property type="match status" value="1"/>
</dbReference>
<dbReference type="CDD" id="cd04301">
    <property type="entry name" value="NAT_SF"/>
    <property type="match status" value="1"/>
</dbReference>
<gene>
    <name evidence="4" type="ORF">COU10_01320</name>
</gene>
<dbReference type="PANTHER" id="PTHR43877">
    <property type="entry name" value="AMINOALKYLPHOSPHONATE N-ACETYLTRANSFERASE-RELATED-RELATED"/>
    <property type="match status" value="1"/>
</dbReference>
<dbReference type="SUPFAM" id="SSF55729">
    <property type="entry name" value="Acyl-CoA N-acyltransferases (Nat)"/>
    <property type="match status" value="1"/>
</dbReference>
<evidence type="ECO:0000259" key="3">
    <source>
        <dbReference type="PROSITE" id="PS51186"/>
    </source>
</evidence>
<dbReference type="GO" id="GO:0016747">
    <property type="term" value="F:acyltransferase activity, transferring groups other than amino-acyl groups"/>
    <property type="evidence" value="ECO:0007669"/>
    <property type="project" value="InterPro"/>
</dbReference>
<protein>
    <submittedName>
        <fullName evidence="4">GNAT family N-acetyltransferase</fullName>
    </submittedName>
</protein>
<organism evidence="4 5">
    <name type="scientific">Candidatus Harrisonbacteria bacterium CG10_big_fil_rev_8_21_14_0_10_45_28</name>
    <dbReference type="NCBI Taxonomy" id="1974586"/>
    <lineage>
        <taxon>Bacteria</taxon>
        <taxon>Candidatus Harrisoniibacteriota</taxon>
    </lineage>
</organism>
<sequence length="142" mass="15658">MEITQVKSLVPGELDQVNVLYSQLSSTGLHATSEKANNAFNDPGFNLVIAKESNQIVGMGSLVAITFLSSKHANIEDVVVDQRYRGQGLGRRIMERLIELAKEQGIEEIHLTSKPAREAANALYQKLGFTRKETNVYSLPLS</sequence>
<feature type="domain" description="N-acetyltransferase" evidence="3">
    <location>
        <begin position="4"/>
        <end position="142"/>
    </location>
</feature>
<name>A0A2H0UNV2_9BACT</name>
<keyword evidence="1 4" id="KW-0808">Transferase</keyword>
<dbReference type="Pfam" id="PF00583">
    <property type="entry name" value="Acetyltransf_1"/>
    <property type="match status" value="1"/>
</dbReference>
<reference evidence="5" key="1">
    <citation type="submission" date="2017-09" db="EMBL/GenBank/DDBJ databases">
        <title>Depth-based differentiation of microbial function through sediment-hosted aquifers and enrichment of novel symbionts in the deep terrestrial subsurface.</title>
        <authorList>
            <person name="Probst A.J."/>
            <person name="Ladd B."/>
            <person name="Jarett J.K."/>
            <person name="Geller-Mcgrath D.E."/>
            <person name="Sieber C.M.K."/>
            <person name="Emerson J.B."/>
            <person name="Anantharaman K."/>
            <person name="Thomas B.C."/>
            <person name="Malmstrom R."/>
            <person name="Stieglmeier M."/>
            <person name="Klingl A."/>
            <person name="Woyke T."/>
            <person name="Ryan C.M."/>
            <person name="Banfield J.F."/>
        </authorList>
    </citation>
    <scope>NUCLEOTIDE SEQUENCE [LARGE SCALE GENOMIC DNA]</scope>
</reference>
<accession>A0A2H0UNV2</accession>
<evidence type="ECO:0000313" key="5">
    <source>
        <dbReference type="Proteomes" id="UP000230903"/>
    </source>
</evidence>
<comment type="caution">
    <text evidence="4">The sequence shown here is derived from an EMBL/GenBank/DDBJ whole genome shotgun (WGS) entry which is preliminary data.</text>
</comment>
<dbReference type="EMBL" id="PFBC01000019">
    <property type="protein sequence ID" value="PIR88051.1"/>
    <property type="molecule type" value="Genomic_DNA"/>
</dbReference>
<proteinExistence type="predicted"/>
<dbReference type="AlphaFoldDB" id="A0A2H0UNV2"/>
<dbReference type="InterPro" id="IPR000182">
    <property type="entry name" value="GNAT_dom"/>
</dbReference>
<dbReference type="PROSITE" id="PS51186">
    <property type="entry name" value="GNAT"/>
    <property type="match status" value="1"/>
</dbReference>
<evidence type="ECO:0000256" key="2">
    <source>
        <dbReference type="ARBA" id="ARBA00023315"/>
    </source>
</evidence>
<evidence type="ECO:0000313" key="4">
    <source>
        <dbReference type="EMBL" id="PIR88051.1"/>
    </source>
</evidence>
<dbReference type="InterPro" id="IPR016181">
    <property type="entry name" value="Acyl_CoA_acyltransferase"/>
</dbReference>
<dbReference type="Proteomes" id="UP000230903">
    <property type="component" value="Unassembled WGS sequence"/>
</dbReference>
<dbReference type="PANTHER" id="PTHR43877:SF2">
    <property type="entry name" value="AMINOALKYLPHOSPHONATE N-ACETYLTRANSFERASE-RELATED"/>
    <property type="match status" value="1"/>
</dbReference>
<keyword evidence="2" id="KW-0012">Acyltransferase</keyword>
<dbReference type="InterPro" id="IPR050832">
    <property type="entry name" value="Bact_Acetyltransf"/>
</dbReference>
<evidence type="ECO:0000256" key="1">
    <source>
        <dbReference type="ARBA" id="ARBA00022679"/>
    </source>
</evidence>